<evidence type="ECO:0000313" key="2">
    <source>
        <dbReference type="Proteomes" id="UP000824208"/>
    </source>
</evidence>
<reference evidence="1" key="2">
    <citation type="submission" date="2021-04" db="EMBL/GenBank/DDBJ databases">
        <authorList>
            <person name="Gilroy R."/>
        </authorList>
    </citation>
    <scope>NUCLEOTIDE SEQUENCE</scope>
    <source>
        <strain evidence="1">CHK189-11263</strain>
    </source>
</reference>
<proteinExistence type="predicted"/>
<dbReference type="Proteomes" id="UP000824208">
    <property type="component" value="Unassembled WGS sequence"/>
</dbReference>
<reference evidence="1" key="1">
    <citation type="journal article" date="2021" name="PeerJ">
        <title>Extensive microbial diversity within the chicken gut microbiome revealed by metagenomics and culture.</title>
        <authorList>
            <person name="Gilroy R."/>
            <person name="Ravi A."/>
            <person name="Getino M."/>
            <person name="Pursley I."/>
            <person name="Horton D.L."/>
            <person name="Alikhan N.F."/>
            <person name="Baker D."/>
            <person name="Gharbi K."/>
            <person name="Hall N."/>
            <person name="Watson M."/>
            <person name="Adriaenssens E.M."/>
            <person name="Foster-Nyarko E."/>
            <person name="Jarju S."/>
            <person name="Secka A."/>
            <person name="Antonio M."/>
            <person name="Oren A."/>
            <person name="Chaudhuri R.R."/>
            <person name="La Ragione R."/>
            <person name="Hildebrand F."/>
            <person name="Pallen M.J."/>
        </authorList>
    </citation>
    <scope>NUCLEOTIDE SEQUENCE</scope>
    <source>
        <strain evidence="1">CHK189-11263</strain>
    </source>
</reference>
<name>A0A9D2MB14_9FIRM</name>
<protein>
    <submittedName>
        <fullName evidence="1">Uncharacterized protein</fullName>
    </submittedName>
</protein>
<comment type="caution">
    <text evidence="1">The sequence shown here is derived from an EMBL/GenBank/DDBJ whole genome shotgun (WGS) entry which is preliminary data.</text>
</comment>
<sequence length="93" mass="10132">MLLMGEHYDPQRDRCCFPTADTETHILTVRNPEEAVTKAVELADAGFGAIEVCGAFGADLARRMYEAAGGRVPVGYVICPPDQQEANGRFWAS</sequence>
<gene>
    <name evidence="1" type="ORF">H9714_07660</name>
</gene>
<organism evidence="1 2">
    <name type="scientific">Candidatus Flavonifractor intestinipullorum</name>
    <dbReference type="NCBI Taxonomy" id="2838587"/>
    <lineage>
        <taxon>Bacteria</taxon>
        <taxon>Bacillati</taxon>
        <taxon>Bacillota</taxon>
        <taxon>Clostridia</taxon>
        <taxon>Eubacteriales</taxon>
        <taxon>Oscillospiraceae</taxon>
        <taxon>Flavonifractor</taxon>
    </lineage>
</organism>
<dbReference type="EMBL" id="DWYC01000066">
    <property type="protein sequence ID" value="HJB57411.1"/>
    <property type="molecule type" value="Genomic_DNA"/>
</dbReference>
<dbReference type="InterPro" id="IPR045441">
    <property type="entry name" value="DUF6506"/>
</dbReference>
<accession>A0A9D2MB14</accession>
<evidence type="ECO:0000313" key="1">
    <source>
        <dbReference type="EMBL" id="HJB57411.1"/>
    </source>
</evidence>
<dbReference type="Pfam" id="PF20116">
    <property type="entry name" value="DUF6506"/>
    <property type="match status" value="1"/>
</dbReference>
<dbReference type="AlphaFoldDB" id="A0A9D2MB14"/>